<evidence type="ECO:0000256" key="4">
    <source>
        <dbReference type="ARBA" id="ARBA00022989"/>
    </source>
</evidence>
<dbReference type="PANTHER" id="PTHR13999">
    <property type="entry name" value="INTERFERON INDUCIBLE TRANSMEMBRANE PROTEIN"/>
    <property type="match status" value="1"/>
</dbReference>
<dbReference type="EMBL" id="JANPWB010000006">
    <property type="protein sequence ID" value="KAJ1178357.1"/>
    <property type="molecule type" value="Genomic_DNA"/>
</dbReference>
<keyword evidence="5 7" id="KW-0472">Membrane</keyword>
<comment type="similarity">
    <text evidence="2">Belongs to the CD225/Dispanin family.</text>
</comment>
<evidence type="ECO:0000256" key="2">
    <source>
        <dbReference type="ARBA" id="ARBA00006843"/>
    </source>
</evidence>
<dbReference type="InterPro" id="IPR007593">
    <property type="entry name" value="CD225/Dispanin_fam"/>
</dbReference>
<dbReference type="InterPro" id="IPR051517">
    <property type="entry name" value="IFITM_antiviral_protein"/>
</dbReference>
<dbReference type="Proteomes" id="UP001066276">
    <property type="component" value="Chromosome 3_2"/>
</dbReference>
<dbReference type="PANTHER" id="PTHR13999:SF10">
    <property type="entry name" value="INTERFERON-INDUCED TRANSMEMBRANE PROTEIN 5"/>
    <property type="match status" value="1"/>
</dbReference>
<feature type="compositionally biased region" description="Basic and acidic residues" evidence="6">
    <location>
        <begin position="85"/>
        <end position="94"/>
    </location>
</feature>
<evidence type="ECO:0000256" key="5">
    <source>
        <dbReference type="ARBA" id="ARBA00023136"/>
    </source>
</evidence>
<keyword evidence="4 7" id="KW-1133">Transmembrane helix</keyword>
<evidence type="ECO:0000313" key="8">
    <source>
        <dbReference type="EMBL" id="KAJ1178357.1"/>
    </source>
</evidence>
<evidence type="ECO:0000256" key="6">
    <source>
        <dbReference type="SAM" id="MobiDB-lite"/>
    </source>
</evidence>
<evidence type="ECO:0000256" key="1">
    <source>
        <dbReference type="ARBA" id="ARBA00004370"/>
    </source>
</evidence>
<evidence type="ECO:0000256" key="7">
    <source>
        <dbReference type="SAM" id="Phobius"/>
    </source>
</evidence>
<evidence type="ECO:0000256" key="3">
    <source>
        <dbReference type="ARBA" id="ARBA00022692"/>
    </source>
</evidence>
<feature type="compositionally biased region" description="Basic residues" evidence="6">
    <location>
        <begin position="95"/>
        <end position="109"/>
    </location>
</feature>
<evidence type="ECO:0000313" key="9">
    <source>
        <dbReference type="Proteomes" id="UP001066276"/>
    </source>
</evidence>
<organism evidence="8 9">
    <name type="scientific">Pleurodeles waltl</name>
    <name type="common">Iberian ribbed newt</name>
    <dbReference type="NCBI Taxonomy" id="8319"/>
    <lineage>
        <taxon>Eukaryota</taxon>
        <taxon>Metazoa</taxon>
        <taxon>Chordata</taxon>
        <taxon>Craniata</taxon>
        <taxon>Vertebrata</taxon>
        <taxon>Euteleostomi</taxon>
        <taxon>Amphibia</taxon>
        <taxon>Batrachia</taxon>
        <taxon>Caudata</taxon>
        <taxon>Salamandroidea</taxon>
        <taxon>Salamandridae</taxon>
        <taxon>Pleurodelinae</taxon>
        <taxon>Pleurodeles</taxon>
    </lineage>
</organism>
<gene>
    <name evidence="8" type="ORF">NDU88_003603</name>
</gene>
<sequence>MAHAPESVVLQQPWELGCRLLLEETKPVLVPEPPRDFVVWSLFNVIFANYFCCLGLLALIFSVKARPQGLEQSLMGGDKACSLRRETSEEFQRKPDRRRGLTRTAPARHNHPEIGSSNRSEVPNGPALIVDHPGHPGGTIASEQGGCGAAGGAAGDLGLRGRFRLCVVWPRWPWEQRTTWVLLLWERGPGAESAEHQCWCSGGLEERDGGPHDFIPPVPSVDRRGRALQEMSPQVLKLEVAQAEDA</sequence>
<keyword evidence="3 7" id="KW-0812">Transmembrane</keyword>
<feature type="transmembrane region" description="Helical" evidence="7">
    <location>
        <begin position="37"/>
        <end position="61"/>
    </location>
</feature>
<comment type="caution">
    <text evidence="8">The sequence shown here is derived from an EMBL/GenBank/DDBJ whole genome shotgun (WGS) entry which is preliminary data.</text>
</comment>
<name>A0AAV7TP63_PLEWA</name>
<proteinExistence type="inferred from homology"/>
<feature type="region of interest" description="Disordered" evidence="6">
    <location>
        <begin position="85"/>
        <end position="144"/>
    </location>
</feature>
<dbReference type="Pfam" id="PF04505">
    <property type="entry name" value="CD225"/>
    <property type="match status" value="1"/>
</dbReference>
<accession>A0AAV7TP63</accession>
<reference evidence="8" key="1">
    <citation type="journal article" date="2022" name="bioRxiv">
        <title>Sequencing and chromosome-scale assembly of the giantPleurodeles waltlgenome.</title>
        <authorList>
            <person name="Brown T."/>
            <person name="Elewa A."/>
            <person name="Iarovenko S."/>
            <person name="Subramanian E."/>
            <person name="Araus A.J."/>
            <person name="Petzold A."/>
            <person name="Susuki M."/>
            <person name="Suzuki K.-i.T."/>
            <person name="Hayashi T."/>
            <person name="Toyoda A."/>
            <person name="Oliveira C."/>
            <person name="Osipova E."/>
            <person name="Leigh N.D."/>
            <person name="Simon A."/>
            <person name="Yun M.H."/>
        </authorList>
    </citation>
    <scope>NUCLEOTIDE SEQUENCE</scope>
    <source>
        <strain evidence="8">20211129_DDA</strain>
        <tissue evidence="8">Liver</tissue>
    </source>
</reference>
<dbReference type="AlphaFoldDB" id="A0AAV7TP63"/>
<dbReference type="GO" id="GO:0005886">
    <property type="term" value="C:plasma membrane"/>
    <property type="evidence" value="ECO:0007669"/>
    <property type="project" value="TreeGrafter"/>
</dbReference>
<protein>
    <submittedName>
        <fullName evidence="8">Uncharacterized protein</fullName>
    </submittedName>
</protein>
<comment type="subcellular location">
    <subcellularLocation>
        <location evidence="1">Membrane</location>
    </subcellularLocation>
</comment>
<keyword evidence="9" id="KW-1185">Reference proteome</keyword>